<feature type="region of interest" description="Disordered" evidence="15">
    <location>
        <begin position="1040"/>
        <end position="1068"/>
    </location>
</feature>
<keyword evidence="6" id="KW-0547">Nucleotide-binding</keyword>
<dbReference type="InterPro" id="IPR006935">
    <property type="entry name" value="Helicase/UvrB_N"/>
</dbReference>
<dbReference type="Pfam" id="PF03368">
    <property type="entry name" value="Dicer_dimer"/>
    <property type="match status" value="1"/>
</dbReference>
<keyword evidence="9" id="KW-0067">ATP-binding</keyword>
<dbReference type="GO" id="GO:0005634">
    <property type="term" value="C:nucleus"/>
    <property type="evidence" value="ECO:0007669"/>
    <property type="project" value="TreeGrafter"/>
</dbReference>
<dbReference type="PROSITE" id="PS50142">
    <property type="entry name" value="RNASE_3_2"/>
    <property type="match status" value="2"/>
</dbReference>
<dbReference type="CDD" id="cd18034">
    <property type="entry name" value="DEXHc_dicer"/>
    <property type="match status" value="1"/>
</dbReference>
<feature type="domain" description="RNase III" evidence="16">
    <location>
        <begin position="1074"/>
        <end position="1190"/>
    </location>
</feature>
<dbReference type="Pfam" id="PF00636">
    <property type="entry name" value="Ribonuclease_3"/>
    <property type="match status" value="2"/>
</dbReference>
<evidence type="ECO:0000259" key="18">
    <source>
        <dbReference type="PROSITE" id="PS51194"/>
    </source>
</evidence>
<feature type="compositionally biased region" description="Basic and acidic residues" evidence="15">
    <location>
        <begin position="1057"/>
        <end position="1068"/>
    </location>
</feature>
<keyword evidence="5" id="KW-0677">Repeat</keyword>
<dbReference type="InterPro" id="IPR000999">
    <property type="entry name" value="RNase_III_dom"/>
</dbReference>
<keyword evidence="12" id="KW-0051">Antiviral defense</keyword>
<dbReference type="GO" id="GO:0004386">
    <property type="term" value="F:helicase activity"/>
    <property type="evidence" value="ECO:0007669"/>
    <property type="project" value="UniProtKB-KW"/>
</dbReference>
<evidence type="ECO:0000256" key="4">
    <source>
        <dbReference type="ARBA" id="ARBA00022723"/>
    </source>
</evidence>
<dbReference type="Pfam" id="PF04851">
    <property type="entry name" value="ResIII"/>
    <property type="match status" value="1"/>
</dbReference>
<keyword evidence="13" id="KW-0464">Manganese</keyword>
<dbReference type="GO" id="GO:0004525">
    <property type="term" value="F:ribonuclease III activity"/>
    <property type="evidence" value="ECO:0007669"/>
    <property type="project" value="InterPro"/>
</dbReference>
<evidence type="ECO:0000256" key="6">
    <source>
        <dbReference type="ARBA" id="ARBA00022741"/>
    </source>
</evidence>
<dbReference type="GO" id="GO:0005524">
    <property type="term" value="F:ATP binding"/>
    <property type="evidence" value="ECO:0007669"/>
    <property type="project" value="UniProtKB-KW"/>
</dbReference>
<dbReference type="GO" id="GO:0003677">
    <property type="term" value="F:DNA binding"/>
    <property type="evidence" value="ECO:0007669"/>
    <property type="project" value="InterPro"/>
</dbReference>
<dbReference type="SUPFAM" id="SSF52540">
    <property type="entry name" value="P-loop containing nucleoside triphosphate hydrolases"/>
    <property type="match status" value="1"/>
</dbReference>
<evidence type="ECO:0000256" key="8">
    <source>
        <dbReference type="ARBA" id="ARBA00022806"/>
    </source>
</evidence>
<evidence type="ECO:0000256" key="3">
    <source>
        <dbReference type="ARBA" id="ARBA00022721"/>
    </source>
</evidence>
<dbReference type="InterPro" id="IPR001650">
    <property type="entry name" value="Helicase_C-like"/>
</dbReference>
<dbReference type="SMART" id="SM00490">
    <property type="entry name" value="HELICc"/>
    <property type="match status" value="1"/>
</dbReference>
<dbReference type="Gene3D" id="3.40.50.300">
    <property type="entry name" value="P-loop containing nucleotide triphosphate hydrolases"/>
    <property type="match status" value="2"/>
</dbReference>
<dbReference type="InterPro" id="IPR056755">
    <property type="entry name" value="DSRM_2"/>
</dbReference>
<gene>
    <name evidence="19" type="ORF">PV04_08762</name>
</gene>
<reference evidence="19 20" key="1">
    <citation type="submission" date="2015-01" db="EMBL/GenBank/DDBJ databases">
        <title>The Genome Sequence of Capronia semiimmersa CBS27337.</title>
        <authorList>
            <consortium name="The Broad Institute Genomics Platform"/>
            <person name="Cuomo C."/>
            <person name="de Hoog S."/>
            <person name="Gorbushina A."/>
            <person name="Stielow B."/>
            <person name="Teixiera M."/>
            <person name="Abouelleil A."/>
            <person name="Chapman S.B."/>
            <person name="Priest M."/>
            <person name="Young S.K."/>
            <person name="Wortman J."/>
            <person name="Nusbaum C."/>
            <person name="Birren B."/>
        </authorList>
    </citation>
    <scope>NUCLEOTIDE SEQUENCE [LARGE SCALE GENOMIC DNA]</scope>
    <source>
        <strain evidence="19 20">CBS 27337</strain>
    </source>
</reference>
<dbReference type="HOGENOM" id="CLU_000907_4_3_1"/>
<dbReference type="PROSITE" id="PS51194">
    <property type="entry name" value="HELICASE_CTER"/>
    <property type="match status" value="1"/>
</dbReference>
<feature type="domain" description="RNase III" evidence="16">
    <location>
        <begin position="1244"/>
        <end position="1396"/>
    </location>
</feature>
<evidence type="ECO:0000313" key="20">
    <source>
        <dbReference type="Proteomes" id="UP000054266"/>
    </source>
</evidence>
<keyword evidence="20" id="KW-1185">Reference proteome</keyword>
<dbReference type="InterPro" id="IPR014001">
    <property type="entry name" value="Helicase_ATP-bd"/>
</dbReference>
<evidence type="ECO:0000256" key="11">
    <source>
        <dbReference type="ARBA" id="ARBA00022884"/>
    </source>
</evidence>
<dbReference type="InterPro" id="IPR038248">
    <property type="entry name" value="Dicer_dimer_sf"/>
</dbReference>
<dbReference type="STRING" id="5601.A0A0D2FA32"/>
<dbReference type="PROSITE" id="PS51192">
    <property type="entry name" value="HELICASE_ATP_BIND_1"/>
    <property type="match status" value="1"/>
</dbReference>
<dbReference type="PANTHER" id="PTHR14950">
    <property type="entry name" value="DICER-RELATED"/>
    <property type="match status" value="1"/>
</dbReference>
<organism evidence="19 20">
    <name type="scientific">Phialophora macrospora</name>
    <dbReference type="NCBI Taxonomy" id="1851006"/>
    <lineage>
        <taxon>Eukaryota</taxon>
        <taxon>Fungi</taxon>
        <taxon>Dikarya</taxon>
        <taxon>Ascomycota</taxon>
        <taxon>Pezizomycotina</taxon>
        <taxon>Eurotiomycetes</taxon>
        <taxon>Chaetothyriomycetidae</taxon>
        <taxon>Chaetothyriales</taxon>
        <taxon>Herpotrichiellaceae</taxon>
        <taxon>Phialophora</taxon>
    </lineage>
</organism>
<dbReference type="Proteomes" id="UP000054266">
    <property type="component" value="Unassembled WGS sequence"/>
</dbReference>
<feature type="compositionally biased region" description="Acidic residues" evidence="15">
    <location>
        <begin position="1468"/>
        <end position="1478"/>
    </location>
</feature>
<evidence type="ECO:0000256" key="7">
    <source>
        <dbReference type="ARBA" id="ARBA00022801"/>
    </source>
</evidence>
<evidence type="ECO:0000259" key="17">
    <source>
        <dbReference type="PROSITE" id="PS51192"/>
    </source>
</evidence>
<comment type="function">
    <text evidence="14">Dicer-like endonuclease involved in cleaving double-stranded RNA in the RNA interference (RNAi) pathway. Produces 21 to 25 bp dsRNAs (siRNAs) which target the selective destruction of homologous RNAs leading to sequence-specific suppression of gene expression, called post-transcriptional gene silencing (PTGS). Part of a broad host defense response against viral infection and transposons.</text>
</comment>
<dbReference type="Pfam" id="PF24995">
    <property type="entry name" value="DSRM_2"/>
    <property type="match status" value="1"/>
</dbReference>
<dbReference type="SMART" id="SM00535">
    <property type="entry name" value="RIBOc"/>
    <property type="match status" value="2"/>
</dbReference>
<dbReference type="InterPro" id="IPR036389">
    <property type="entry name" value="RNase_III_sf"/>
</dbReference>
<evidence type="ECO:0000256" key="5">
    <source>
        <dbReference type="ARBA" id="ARBA00022737"/>
    </source>
</evidence>
<keyword evidence="8" id="KW-0347">Helicase</keyword>
<comment type="cofactor">
    <cofactor evidence="1">
        <name>Mn(2+)</name>
        <dbReference type="ChEBI" id="CHEBI:29035"/>
    </cofactor>
</comment>
<dbReference type="SUPFAM" id="SSF69065">
    <property type="entry name" value="RNase III domain-like"/>
    <property type="match status" value="2"/>
</dbReference>
<evidence type="ECO:0000256" key="9">
    <source>
        <dbReference type="ARBA" id="ARBA00022840"/>
    </source>
</evidence>
<evidence type="ECO:0000256" key="13">
    <source>
        <dbReference type="ARBA" id="ARBA00023211"/>
    </source>
</evidence>
<keyword evidence="4" id="KW-0479">Metal-binding</keyword>
<dbReference type="Gene3D" id="3.30.160.380">
    <property type="entry name" value="Dicer dimerisation domain"/>
    <property type="match status" value="1"/>
</dbReference>
<feature type="region of interest" description="Disordered" evidence="15">
    <location>
        <begin position="1447"/>
        <end position="1485"/>
    </location>
</feature>
<dbReference type="CDD" id="cd00593">
    <property type="entry name" value="RIBOc"/>
    <property type="match status" value="2"/>
</dbReference>
<evidence type="ECO:0000259" key="16">
    <source>
        <dbReference type="PROSITE" id="PS50142"/>
    </source>
</evidence>
<keyword evidence="3" id="KW-0930">Antiviral protein</keyword>
<feature type="domain" description="Helicase C-terminal" evidence="18">
    <location>
        <begin position="412"/>
        <end position="577"/>
    </location>
</feature>
<proteinExistence type="predicted"/>
<feature type="domain" description="Helicase ATP-binding" evidence="17">
    <location>
        <begin position="92"/>
        <end position="272"/>
    </location>
</feature>
<dbReference type="EMBL" id="KN846961">
    <property type="protein sequence ID" value="KIW63790.1"/>
    <property type="molecule type" value="Genomic_DNA"/>
</dbReference>
<dbReference type="GO" id="GO:0051607">
    <property type="term" value="P:defense response to virus"/>
    <property type="evidence" value="ECO:0007669"/>
    <property type="project" value="UniProtKB-KW"/>
</dbReference>
<evidence type="ECO:0000256" key="2">
    <source>
        <dbReference type="ARBA" id="ARBA00020797"/>
    </source>
</evidence>
<evidence type="ECO:0000256" key="12">
    <source>
        <dbReference type="ARBA" id="ARBA00023118"/>
    </source>
</evidence>
<evidence type="ECO:0000256" key="10">
    <source>
        <dbReference type="ARBA" id="ARBA00022842"/>
    </source>
</evidence>
<dbReference type="SMART" id="SM00487">
    <property type="entry name" value="DEXDc"/>
    <property type="match status" value="1"/>
</dbReference>
<dbReference type="Gene3D" id="1.10.1520.10">
    <property type="entry name" value="Ribonuclease III domain"/>
    <property type="match status" value="2"/>
</dbReference>
<dbReference type="GO" id="GO:0030422">
    <property type="term" value="P:siRNA processing"/>
    <property type="evidence" value="ECO:0007669"/>
    <property type="project" value="TreeGrafter"/>
</dbReference>
<keyword evidence="11" id="KW-0694">RNA-binding</keyword>
<evidence type="ECO:0000256" key="1">
    <source>
        <dbReference type="ARBA" id="ARBA00001936"/>
    </source>
</evidence>
<dbReference type="InterPro" id="IPR005034">
    <property type="entry name" value="Dicer_dimerisation"/>
</dbReference>
<keyword evidence="10" id="KW-0460">Magnesium</keyword>
<evidence type="ECO:0000256" key="14">
    <source>
        <dbReference type="ARBA" id="ARBA00025403"/>
    </source>
</evidence>
<evidence type="ECO:0000256" key="15">
    <source>
        <dbReference type="SAM" id="MobiDB-lite"/>
    </source>
</evidence>
<name>A0A0D2FA32_9EURO</name>
<evidence type="ECO:0000313" key="19">
    <source>
        <dbReference type="EMBL" id="KIW63790.1"/>
    </source>
</evidence>
<dbReference type="InterPro" id="IPR027417">
    <property type="entry name" value="P-loop_NTPase"/>
</dbReference>
<dbReference type="GO" id="GO:0046872">
    <property type="term" value="F:metal ion binding"/>
    <property type="evidence" value="ECO:0007669"/>
    <property type="project" value="UniProtKB-KW"/>
</dbReference>
<dbReference type="PROSITE" id="PS00517">
    <property type="entry name" value="RNASE_3_1"/>
    <property type="match status" value="1"/>
</dbReference>
<accession>A0A0D2FA32</accession>
<sequence>MAINDGAALWVDRVDVNIGQLDEEDLTESDNESEPGLLGFTSQADLDSNKALLNNYLIAHANDSVEARAARERKNSESNKIIDQAREYQQELFDQAKDENIIAVLDTGSGKTLIAALLIRHYLQQEIIARSQGKAAKIVFFLVNSVHLARQQALFLSNNLPQKVIPLFGDTSDDLWKKAEWSRIFAENSVVVCTAAVLDSCLMQSYLTIGQISLLVFDEAHHCKKNHPYSRIIRDYYLKWKGDRPRIFGMTASPVDSRRDIAKVVSDLEALLQSKIVTTTDLSIYGFAPRAKDAIWVYPPLDAGFETNLCSTLVPLCGFVKDLTPYFTFSRSASTHLGVWAADRIWKYALRNSEHQSATIIRKYERNVAYMEITDPNQRQAKINLIREAVSIVQRHTFGPAQVDEDRELSPKVRKLYEELRDRYLACPTTRSIVFVEERLTALIICDLFTSLALPNLRPGVLVGNAQSGTEVGSWRGQEAVMQKFRTGVINIIFATSVAEEGIDIPQCNLVIRFDLYRTPIQYMQSRGRARMRDSIFAHMIEEGNFSQEASVNYVMQQDEYIRNYCQQLPPDRLLGQGSKLKQLMARDASCQSFVTSTGVLANYANSLLLLKRYTESLKKIGAASYEIYDEVIGTEGNMFQYKVILPPTDDPRTAVVKGAKGDPRTNKVLAKRSAAWHCIFKLRKAHLLDANLDSIFTNVKPANLNARIAVSERKDTYDKKLKPDFWVNSGTTSPILPTELFVTHVRVEPKSSSWSSDGVLLFTRTRLPAIPRFSVYVDNNVEKHVTFRQYREPLIITTDQIEALTTYTLHGIFHDIFHKQYVHDSTSMSYWLAPPGESPHSEPGAFDHVVDMEQLLAAGTPEGERWQPSTGSFDARKWCNAFLIDRGSGQFRYFTGDIVPGKTIFDAIPDSAKILNKKRGKTIIEFSDRTWKLKTKDFEKEVKDRYDIHQPVLAAKVVIAGRKYTEKCPEREQRYAFCHIAPQPLELARISYSVAQTCILWPAILHRLEGYLIVREAFQKLDLEQVPLDLALEAYTENPSAEAETAGSGSDAGGQHGREGEQFDKPKEMGAMNYERLEFIGDSLLKLMTTITVHNRTTCNEEGMHCKRMNLLSNSRLCNTASAPHYELFRYIRSAGEKWRDTWYPEFLERFGKGRVIKLTDKHRKHSLGKKTIADVCEATIGACIMTSQGLPTDEKFDLGIKAITKLVEHPDHEINSWKEVLPLYKPAAWVGELNDPIANDYADKIFEVTGYRFKHPRLIRSAMTHSSDQNSPVQDLQRLEFLGDACLDWVCIWWLFSTNPTRDPQWLTEHKMAMVSNKFLAALAVILGFHKLVYATSTAVYEEIGSYASKVQEAWTAANAKPDFWTRVVTGSNVPKVLADLVESYLGAVLVDSNFDFREIEKFFERHVKWHFEDIEAYDTFANCHPTTHLLRLLTQEFHCRKTAHASDEGSVQPTTHTDGQNGAGGDDDDGDDDEGGAVGGKGDDAITGVEYVFGWVVHGHVVAISKGQSLKYARIRASKAALKKLGKLSIVEFRKQWGCDCPTEKGQRNRVASVGLAVDGAREATYTGTGTGAMNPTSK</sequence>
<dbReference type="Pfam" id="PF00271">
    <property type="entry name" value="Helicase_C"/>
    <property type="match status" value="1"/>
</dbReference>
<keyword evidence="7" id="KW-0378">Hydrolase</keyword>
<dbReference type="PANTHER" id="PTHR14950:SF62">
    <property type="entry name" value="DICER-LIKE PROTEIN 1"/>
    <property type="match status" value="1"/>
</dbReference>
<protein>
    <recommendedName>
        <fullName evidence="2">Dicer-like protein 1</fullName>
    </recommendedName>
</protein>
<dbReference type="GO" id="GO:0005737">
    <property type="term" value="C:cytoplasm"/>
    <property type="evidence" value="ECO:0007669"/>
    <property type="project" value="TreeGrafter"/>
</dbReference>
<dbReference type="GO" id="GO:0050688">
    <property type="term" value="P:regulation of defense response to virus"/>
    <property type="evidence" value="ECO:0007669"/>
    <property type="project" value="UniProtKB-KW"/>
</dbReference>
<dbReference type="GO" id="GO:0003723">
    <property type="term" value="F:RNA binding"/>
    <property type="evidence" value="ECO:0007669"/>
    <property type="project" value="UniProtKB-KW"/>
</dbReference>